<evidence type="ECO:0000259" key="6">
    <source>
        <dbReference type="PROSITE" id="PS50977"/>
    </source>
</evidence>
<organism evidence="7 8">
    <name type="scientific">Nonomuraea pusilla</name>
    <dbReference type="NCBI Taxonomy" id="46177"/>
    <lineage>
        <taxon>Bacteria</taxon>
        <taxon>Bacillati</taxon>
        <taxon>Actinomycetota</taxon>
        <taxon>Actinomycetes</taxon>
        <taxon>Streptosporangiales</taxon>
        <taxon>Streptosporangiaceae</taxon>
        <taxon>Nonomuraea</taxon>
    </lineage>
</organism>
<keyword evidence="3 5" id="KW-0238">DNA-binding</keyword>
<sequence>MDPAERRREVVDALFRVVIRDGLERASLRTVAAEARLNVGSVRHYFATHEELKRFAMRSMIDRVGSRLHARAEAVGDAGTLTREERKEVAASLFAELLPLDEARRAEVTVFLDFITAARTDPSLQDLAREAATGARALARRVLTWLELPAGVDVELECERLTALLDGLGMNAVLYPELIGGESCLEILRTHLDTLIPPPPT</sequence>
<keyword evidence="2" id="KW-0805">Transcription regulation</keyword>
<evidence type="ECO:0000256" key="5">
    <source>
        <dbReference type="PROSITE-ProRule" id="PRU00335"/>
    </source>
</evidence>
<dbReference type="AlphaFoldDB" id="A0A1H8A2I1"/>
<keyword evidence="1" id="KW-0678">Repressor</keyword>
<dbReference type="SUPFAM" id="SSF46689">
    <property type="entry name" value="Homeodomain-like"/>
    <property type="match status" value="1"/>
</dbReference>
<dbReference type="EMBL" id="FOBF01000015">
    <property type="protein sequence ID" value="SEM63989.1"/>
    <property type="molecule type" value="Genomic_DNA"/>
</dbReference>
<dbReference type="PROSITE" id="PS50977">
    <property type="entry name" value="HTH_TETR_2"/>
    <property type="match status" value="1"/>
</dbReference>
<evidence type="ECO:0000256" key="1">
    <source>
        <dbReference type="ARBA" id="ARBA00022491"/>
    </source>
</evidence>
<accession>A0A1H8A2I1</accession>
<proteinExistence type="predicted"/>
<dbReference type="GO" id="GO:0003677">
    <property type="term" value="F:DNA binding"/>
    <property type="evidence" value="ECO:0007669"/>
    <property type="project" value="UniProtKB-UniRule"/>
</dbReference>
<protein>
    <submittedName>
        <fullName evidence="7">Transcriptional regulator, TetR family</fullName>
    </submittedName>
</protein>
<evidence type="ECO:0000256" key="4">
    <source>
        <dbReference type="ARBA" id="ARBA00023163"/>
    </source>
</evidence>
<evidence type="ECO:0000313" key="8">
    <source>
        <dbReference type="Proteomes" id="UP000198953"/>
    </source>
</evidence>
<keyword evidence="4" id="KW-0804">Transcription</keyword>
<dbReference type="Proteomes" id="UP000198953">
    <property type="component" value="Unassembled WGS sequence"/>
</dbReference>
<evidence type="ECO:0000256" key="3">
    <source>
        <dbReference type="ARBA" id="ARBA00023125"/>
    </source>
</evidence>
<reference evidence="7 8" key="1">
    <citation type="submission" date="2016-10" db="EMBL/GenBank/DDBJ databases">
        <authorList>
            <person name="de Groot N.N."/>
        </authorList>
    </citation>
    <scope>NUCLEOTIDE SEQUENCE [LARGE SCALE GENOMIC DNA]</scope>
    <source>
        <strain evidence="7 8">DSM 43357</strain>
    </source>
</reference>
<dbReference type="InterPro" id="IPR039538">
    <property type="entry name" value="BetI_C"/>
</dbReference>
<evidence type="ECO:0000313" key="7">
    <source>
        <dbReference type="EMBL" id="SEM63989.1"/>
    </source>
</evidence>
<dbReference type="STRING" id="46177.SAMN05660976_05707"/>
<evidence type="ECO:0000256" key="2">
    <source>
        <dbReference type="ARBA" id="ARBA00023015"/>
    </source>
</evidence>
<dbReference type="SUPFAM" id="SSF48498">
    <property type="entry name" value="Tetracyclin repressor-like, C-terminal domain"/>
    <property type="match status" value="1"/>
</dbReference>
<feature type="domain" description="HTH tetR-type" evidence="6">
    <location>
        <begin position="4"/>
        <end position="64"/>
    </location>
</feature>
<dbReference type="InterPro" id="IPR036271">
    <property type="entry name" value="Tet_transcr_reg_TetR-rel_C_sf"/>
</dbReference>
<name>A0A1H8A2I1_9ACTN</name>
<dbReference type="Gene3D" id="1.10.357.10">
    <property type="entry name" value="Tetracycline Repressor, domain 2"/>
    <property type="match status" value="1"/>
</dbReference>
<dbReference type="InterPro" id="IPR009057">
    <property type="entry name" value="Homeodomain-like_sf"/>
</dbReference>
<dbReference type="InterPro" id="IPR001647">
    <property type="entry name" value="HTH_TetR"/>
</dbReference>
<gene>
    <name evidence="7" type="ORF">SAMN05660976_05707</name>
</gene>
<dbReference type="Pfam" id="PF13977">
    <property type="entry name" value="TetR_C_6"/>
    <property type="match status" value="1"/>
</dbReference>
<keyword evidence="8" id="KW-1185">Reference proteome</keyword>
<feature type="DNA-binding region" description="H-T-H motif" evidence="5">
    <location>
        <begin position="27"/>
        <end position="46"/>
    </location>
</feature>